<dbReference type="GO" id="GO:0005886">
    <property type="term" value="C:plasma membrane"/>
    <property type="evidence" value="ECO:0007669"/>
    <property type="project" value="UniProtKB-SubCell"/>
</dbReference>
<keyword evidence="2 10" id="KW-1003">Cell membrane</keyword>
<evidence type="ECO:0000256" key="3">
    <source>
        <dbReference type="ARBA" id="ARBA00022692"/>
    </source>
</evidence>
<organism evidence="11 12">
    <name type="scientific">Paenisporosarcina cavernae</name>
    <dbReference type="NCBI Taxonomy" id="2320858"/>
    <lineage>
        <taxon>Bacteria</taxon>
        <taxon>Bacillati</taxon>
        <taxon>Bacillota</taxon>
        <taxon>Bacilli</taxon>
        <taxon>Bacillales</taxon>
        <taxon>Caryophanaceae</taxon>
        <taxon>Paenisporosarcina</taxon>
    </lineage>
</organism>
<dbReference type="EMBL" id="CP032418">
    <property type="protein sequence ID" value="AYC28478.1"/>
    <property type="molecule type" value="Genomic_DNA"/>
</dbReference>
<dbReference type="Pfam" id="PF02537">
    <property type="entry name" value="CRCB"/>
    <property type="match status" value="1"/>
</dbReference>
<dbReference type="PANTHER" id="PTHR28259">
    <property type="entry name" value="FLUORIDE EXPORT PROTEIN 1-RELATED"/>
    <property type="match status" value="1"/>
</dbReference>
<feature type="binding site" evidence="10">
    <location>
        <position position="73"/>
    </location>
    <ligand>
        <name>Na(+)</name>
        <dbReference type="ChEBI" id="CHEBI:29101"/>
        <note>structural</note>
    </ligand>
</feature>
<evidence type="ECO:0000256" key="7">
    <source>
        <dbReference type="ARBA" id="ARBA00035120"/>
    </source>
</evidence>
<dbReference type="KEGG" id="paek:D3873_00805"/>
<sequence length="125" mass="14033">MLYLLIGLAGSFGAILRYALGELFYNPDIIFPFPTLIANLLGSFVLAWFTTHIVWKFRLSDEVKAIIGTGFVGSFTTFSTLSVETVTLFQESHVFLAFLYIFSSIGGGLVMSRIGFRHRKLEPKR</sequence>
<evidence type="ECO:0000256" key="8">
    <source>
        <dbReference type="ARBA" id="ARBA00035585"/>
    </source>
</evidence>
<evidence type="ECO:0000256" key="2">
    <source>
        <dbReference type="ARBA" id="ARBA00022475"/>
    </source>
</evidence>
<comment type="function">
    <text evidence="9 10">Fluoride-specific ion channel. Important for reducing fluoride concentration in the cell, thus reducing its toxicity.</text>
</comment>
<dbReference type="HAMAP" id="MF_00454">
    <property type="entry name" value="FluC"/>
    <property type="match status" value="1"/>
</dbReference>
<keyword evidence="3 10" id="KW-0812">Transmembrane</keyword>
<comment type="similarity">
    <text evidence="7 10">Belongs to the fluoride channel Fluc/FEX (TC 1.A.43) family.</text>
</comment>
<dbReference type="InterPro" id="IPR003691">
    <property type="entry name" value="FluC"/>
</dbReference>
<feature type="transmembrane region" description="Helical" evidence="10">
    <location>
        <begin position="63"/>
        <end position="83"/>
    </location>
</feature>
<keyword evidence="10" id="KW-0915">Sodium</keyword>
<feature type="binding site" evidence="10">
    <location>
        <position position="76"/>
    </location>
    <ligand>
        <name>Na(+)</name>
        <dbReference type="ChEBI" id="CHEBI:29101"/>
        <note>structural</note>
    </ligand>
</feature>
<evidence type="ECO:0000256" key="1">
    <source>
        <dbReference type="ARBA" id="ARBA00004651"/>
    </source>
</evidence>
<dbReference type="Proteomes" id="UP000265725">
    <property type="component" value="Chromosome"/>
</dbReference>
<keyword evidence="6 10" id="KW-0407">Ion channel</keyword>
<evidence type="ECO:0000256" key="4">
    <source>
        <dbReference type="ARBA" id="ARBA00022989"/>
    </source>
</evidence>
<feature type="transmembrane region" description="Helical" evidence="10">
    <location>
        <begin position="31"/>
        <end position="51"/>
    </location>
</feature>
<keyword evidence="10" id="KW-0479">Metal-binding</keyword>
<dbReference type="PANTHER" id="PTHR28259:SF1">
    <property type="entry name" value="FLUORIDE EXPORT PROTEIN 1-RELATED"/>
    <property type="match status" value="1"/>
</dbReference>
<keyword evidence="5 10" id="KW-0472">Membrane</keyword>
<feature type="transmembrane region" description="Helical" evidence="10">
    <location>
        <begin position="95"/>
        <end position="116"/>
    </location>
</feature>
<comment type="subcellular location">
    <subcellularLocation>
        <location evidence="1 10">Cell membrane</location>
        <topology evidence="1 10">Multi-pass membrane protein</topology>
    </subcellularLocation>
</comment>
<dbReference type="OrthoDB" id="9815830at2"/>
<accession>A0A385YRV4</accession>
<dbReference type="GO" id="GO:0046872">
    <property type="term" value="F:metal ion binding"/>
    <property type="evidence" value="ECO:0007669"/>
    <property type="project" value="UniProtKB-KW"/>
</dbReference>
<dbReference type="GO" id="GO:0140114">
    <property type="term" value="P:cellular detoxification of fluoride"/>
    <property type="evidence" value="ECO:0007669"/>
    <property type="project" value="UniProtKB-UniRule"/>
</dbReference>
<reference evidence="12" key="1">
    <citation type="submission" date="2018-09" db="EMBL/GenBank/DDBJ databases">
        <authorList>
            <person name="Zhu H."/>
        </authorList>
    </citation>
    <scope>NUCLEOTIDE SEQUENCE [LARGE SCALE GENOMIC DNA]</scope>
    <source>
        <strain evidence="12">K2R23-3</strain>
    </source>
</reference>
<evidence type="ECO:0000313" key="11">
    <source>
        <dbReference type="EMBL" id="AYC28478.1"/>
    </source>
</evidence>
<keyword evidence="10" id="KW-0406">Ion transport</keyword>
<comment type="activity regulation">
    <text evidence="10">Na(+) is not transported, but it plays an essential structural role and its presence is essential for fluoride channel function.</text>
</comment>
<name>A0A385YRV4_9BACL</name>
<dbReference type="GO" id="GO:0062054">
    <property type="term" value="F:fluoride channel activity"/>
    <property type="evidence" value="ECO:0007669"/>
    <property type="project" value="UniProtKB-UniRule"/>
</dbReference>
<dbReference type="AlphaFoldDB" id="A0A385YRV4"/>
<keyword evidence="12" id="KW-1185">Reference proteome</keyword>
<evidence type="ECO:0000256" key="5">
    <source>
        <dbReference type="ARBA" id="ARBA00023136"/>
    </source>
</evidence>
<evidence type="ECO:0000313" key="12">
    <source>
        <dbReference type="Proteomes" id="UP000265725"/>
    </source>
</evidence>
<evidence type="ECO:0000256" key="10">
    <source>
        <dbReference type="HAMAP-Rule" id="MF_00454"/>
    </source>
</evidence>
<dbReference type="NCBIfam" id="TIGR00494">
    <property type="entry name" value="crcB"/>
    <property type="match status" value="1"/>
</dbReference>
<keyword evidence="10" id="KW-0813">Transport</keyword>
<comment type="catalytic activity">
    <reaction evidence="8">
        <text>fluoride(in) = fluoride(out)</text>
        <dbReference type="Rhea" id="RHEA:76159"/>
        <dbReference type="ChEBI" id="CHEBI:17051"/>
    </reaction>
    <physiologicalReaction direction="left-to-right" evidence="8">
        <dbReference type="Rhea" id="RHEA:76160"/>
    </physiologicalReaction>
</comment>
<dbReference type="RefSeq" id="WP_119882223.1">
    <property type="nucleotide sequence ID" value="NZ_CP032418.1"/>
</dbReference>
<proteinExistence type="inferred from homology"/>
<keyword evidence="4 10" id="KW-1133">Transmembrane helix</keyword>
<evidence type="ECO:0000256" key="9">
    <source>
        <dbReference type="ARBA" id="ARBA00049940"/>
    </source>
</evidence>
<evidence type="ECO:0000256" key="6">
    <source>
        <dbReference type="ARBA" id="ARBA00023303"/>
    </source>
</evidence>
<gene>
    <name evidence="10 11" type="primary">crcB</name>
    <name evidence="10" type="synonym">fluC</name>
    <name evidence="11" type="ORF">D3873_00805</name>
</gene>
<protein>
    <recommendedName>
        <fullName evidence="10">Fluoride-specific ion channel FluC</fullName>
    </recommendedName>
</protein>